<dbReference type="GO" id="GO:0004185">
    <property type="term" value="F:serine-type carboxypeptidase activity"/>
    <property type="evidence" value="ECO:0007669"/>
    <property type="project" value="UniProtKB-EC"/>
</dbReference>
<dbReference type="GeneID" id="117237864"/>
<comment type="catalytic activity">
    <reaction evidence="12">
        <text>Cleavage of a -Pro-|-Xaa bond to release a C-terminal amino acid.</text>
        <dbReference type="EC" id="3.4.16.2"/>
    </reaction>
</comment>
<dbReference type="GO" id="GO:0005764">
    <property type="term" value="C:lysosome"/>
    <property type="evidence" value="ECO:0007669"/>
    <property type="project" value="UniProtKB-SubCell"/>
</dbReference>
<dbReference type="KEGG" id="bvk:117237864"/>
<dbReference type="PANTHER" id="PTHR11010">
    <property type="entry name" value="PROTEASE S28 PRO-X CARBOXYPEPTIDASE-RELATED"/>
    <property type="match status" value="1"/>
</dbReference>
<evidence type="ECO:0000256" key="7">
    <source>
        <dbReference type="ARBA" id="ARBA00022801"/>
    </source>
</evidence>
<accession>A0A6J3L151</accession>
<dbReference type="Gene3D" id="1.20.120.980">
    <property type="entry name" value="Serine carboxypeptidase S28, SKS domain"/>
    <property type="match status" value="1"/>
</dbReference>
<evidence type="ECO:0000313" key="19">
    <source>
        <dbReference type="RefSeq" id="XP_033358161.1"/>
    </source>
</evidence>
<evidence type="ECO:0000256" key="17">
    <source>
        <dbReference type="ARBA" id="ARBA00076608"/>
    </source>
</evidence>
<keyword evidence="4 19" id="KW-0121">Carboxypeptidase</keyword>
<dbReference type="FunFam" id="1.20.120.980:FF:000002">
    <property type="entry name" value="lysosomal Pro-X carboxypeptidase"/>
    <property type="match status" value="1"/>
</dbReference>
<keyword evidence="8" id="KW-0865">Zymogen</keyword>
<comment type="subcellular location">
    <subcellularLocation>
        <location evidence="1">Lysosome</location>
    </subcellularLocation>
</comment>
<evidence type="ECO:0000256" key="11">
    <source>
        <dbReference type="ARBA" id="ARBA00023228"/>
    </source>
</evidence>
<name>A0A6J3L151_9HYME</name>
<keyword evidence="5" id="KW-0645">Protease</keyword>
<gene>
    <name evidence="19" type="primary">LOC117237864</name>
</gene>
<evidence type="ECO:0000256" key="16">
    <source>
        <dbReference type="ARBA" id="ARBA00076475"/>
    </source>
</evidence>
<evidence type="ECO:0000256" key="10">
    <source>
        <dbReference type="ARBA" id="ARBA00023180"/>
    </source>
</evidence>
<keyword evidence="9" id="KW-1015">Disulfide bond</keyword>
<evidence type="ECO:0000313" key="18">
    <source>
        <dbReference type="Proteomes" id="UP000504631"/>
    </source>
</evidence>
<proteinExistence type="inferred from homology"/>
<evidence type="ECO:0000256" key="3">
    <source>
        <dbReference type="ARBA" id="ARBA00011738"/>
    </source>
</evidence>
<dbReference type="GO" id="GO:0006508">
    <property type="term" value="P:proteolysis"/>
    <property type="evidence" value="ECO:0007669"/>
    <property type="project" value="UniProtKB-KW"/>
</dbReference>
<comment type="function">
    <text evidence="13">Cleaves C-terminal amino acids linked to proline in peptides such as angiotensin II, III and des-Arg9-bradykinin. This cleavage occurs at acidic pH, but enzymatic activity is retained with some substrates at neutral pH.</text>
</comment>
<dbReference type="AlphaFoldDB" id="A0A6J3L151"/>
<keyword evidence="6" id="KW-0732">Signal</keyword>
<organism evidence="18 19">
    <name type="scientific">Bombus vosnesenskii</name>
    <dbReference type="NCBI Taxonomy" id="207650"/>
    <lineage>
        <taxon>Eukaryota</taxon>
        <taxon>Metazoa</taxon>
        <taxon>Ecdysozoa</taxon>
        <taxon>Arthropoda</taxon>
        <taxon>Hexapoda</taxon>
        <taxon>Insecta</taxon>
        <taxon>Pterygota</taxon>
        <taxon>Neoptera</taxon>
        <taxon>Endopterygota</taxon>
        <taxon>Hymenoptera</taxon>
        <taxon>Apocrita</taxon>
        <taxon>Aculeata</taxon>
        <taxon>Apoidea</taxon>
        <taxon>Anthophila</taxon>
        <taxon>Apidae</taxon>
        <taxon>Bombus</taxon>
        <taxon>Pyrobombus</taxon>
    </lineage>
</organism>
<keyword evidence="11" id="KW-0458">Lysosome</keyword>
<reference evidence="19" key="1">
    <citation type="submission" date="2025-08" db="UniProtKB">
        <authorList>
            <consortium name="RefSeq"/>
        </authorList>
    </citation>
    <scope>IDENTIFICATION</scope>
    <source>
        <tissue evidence="19">Muscle</tissue>
    </source>
</reference>
<evidence type="ECO:0000256" key="1">
    <source>
        <dbReference type="ARBA" id="ARBA00004371"/>
    </source>
</evidence>
<dbReference type="EC" id="3.4.16.2" evidence="14"/>
<evidence type="ECO:0000256" key="8">
    <source>
        <dbReference type="ARBA" id="ARBA00023145"/>
    </source>
</evidence>
<evidence type="ECO:0000256" key="5">
    <source>
        <dbReference type="ARBA" id="ARBA00022670"/>
    </source>
</evidence>
<keyword evidence="18" id="KW-1185">Reference proteome</keyword>
<dbReference type="InterPro" id="IPR008758">
    <property type="entry name" value="Peptidase_S28"/>
</dbReference>
<dbReference type="Gene3D" id="3.40.50.1820">
    <property type="entry name" value="alpha/beta hydrolase"/>
    <property type="match status" value="1"/>
</dbReference>
<dbReference type="PANTHER" id="PTHR11010:SF38">
    <property type="entry name" value="LYSOSOMAL PRO-X CARBOXYPEPTIDASE"/>
    <property type="match status" value="1"/>
</dbReference>
<comment type="subunit">
    <text evidence="3">Homodimer.</text>
</comment>
<evidence type="ECO:0000256" key="12">
    <source>
        <dbReference type="ARBA" id="ARBA00052013"/>
    </source>
</evidence>
<dbReference type="Proteomes" id="UP000504631">
    <property type="component" value="Unplaced"/>
</dbReference>
<dbReference type="SUPFAM" id="SSF53474">
    <property type="entry name" value="alpha/beta-Hydrolases"/>
    <property type="match status" value="1"/>
</dbReference>
<dbReference type="RefSeq" id="XP_033358161.1">
    <property type="nucleotide sequence ID" value="XM_033502270.1"/>
</dbReference>
<evidence type="ECO:0000256" key="2">
    <source>
        <dbReference type="ARBA" id="ARBA00011079"/>
    </source>
</evidence>
<evidence type="ECO:0000256" key="4">
    <source>
        <dbReference type="ARBA" id="ARBA00022645"/>
    </source>
</evidence>
<dbReference type="GO" id="GO:0008239">
    <property type="term" value="F:dipeptidyl-peptidase activity"/>
    <property type="evidence" value="ECO:0007669"/>
    <property type="project" value="TreeGrafter"/>
</dbReference>
<protein>
    <recommendedName>
        <fullName evidence="15">Lysosomal Pro-X carboxypeptidase</fullName>
        <ecNumber evidence="14">3.4.16.2</ecNumber>
    </recommendedName>
    <alternativeName>
        <fullName evidence="17">Proline carboxypeptidase</fullName>
    </alternativeName>
    <alternativeName>
        <fullName evidence="16">Prolylcarboxypeptidase</fullName>
    </alternativeName>
</protein>
<evidence type="ECO:0000256" key="15">
    <source>
        <dbReference type="ARBA" id="ARBA00073691"/>
    </source>
</evidence>
<evidence type="ECO:0000256" key="14">
    <source>
        <dbReference type="ARBA" id="ARBA00066456"/>
    </source>
</evidence>
<keyword evidence="10" id="KW-0325">Glycoprotein</keyword>
<evidence type="ECO:0000256" key="13">
    <source>
        <dbReference type="ARBA" id="ARBA00059701"/>
    </source>
</evidence>
<evidence type="ECO:0000256" key="9">
    <source>
        <dbReference type="ARBA" id="ARBA00023157"/>
    </source>
</evidence>
<dbReference type="InterPro" id="IPR042269">
    <property type="entry name" value="Ser_carbopepase_S28_SKS"/>
</dbReference>
<sequence length="494" mass="56686">MELYNILLFIFIALWQPTMQYILLNKFYGNYQNQLRTQNELYSGKYKYEIKTIDMPVDHFSFSVPDTFKLRYLVNNTWQIKKDAPIFFYTGNEGNIENFAQNTGFMWDIAAEFGALLIFAEHRYYGESMPYGNKSYMDLNHLGYLTSRQALADYVDLIQYVKSKPEYKYSPVIVFGGSYGGMLSAWIRMKYPHVVQGAIASSAPILQFSGVTECEAFVRIVTSDFKTAHTNCPKLIRRSWNTIINITSSDKGREWLADSWKLCQPLKNSSDVQQLMSYLEDIYINLAVVNYPYEANFLTPLPAYPVKAVCKHLTNQSLVGTELLIAIHKAINIFTNYSSETKCLNLNDSVPQLGAVGWPFQACTEMVMPICSDGINDMFKPRSWNLDRYINDCMKQYSVKPQPNLVCEQYGCKDLSTATNIVFSNGLMDPWSSGGVLQNLSSSAVAVIIPESAHHLDLRSSNANDPYSVVLARKYHRFFIKKWIQEYRDKNKIY</sequence>
<dbReference type="Pfam" id="PF05577">
    <property type="entry name" value="Peptidase_S28"/>
    <property type="match status" value="1"/>
</dbReference>
<evidence type="ECO:0000256" key="6">
    <source>
        <dbReference type="ARBA" id="ARBA00022729"/>
    </source>
</evidence>
<dbReference type="InterPro" id="IPR029058">
    <property type="entry name" value="AB_hydrolase_fold"/>
</dbReference>
<comment type="similarity">
    <text evidence="2">Belongs to the peptidase S28 family.</text>
</comment>
<keyword evidence="7" id="KW-0378">Hydrolase</keyword>